<keyword evidence="2" id="KW-1185">Reference proteome</keyword>
<protein>
    <submittedName>
        <fullName evidence="1">Uncharacterized protein</fullName>
    </submittedName>
</protein>
<dbReference type="EMBL" id="CAJVCH010429356">
    <property type="protein sequence ID" value="CAG7818735.1"/>
    <property type="molecule type" value="Genomic_DNA"/>
</dbReference>
<feature type="non-terminal residue" evidence="1">
    <location>
        <position position="1"/>
    </location>
</feature>
<dbReference type="Proteomes" id="UP000708208">
    <property type="component" value="Unassembled WGS sequence"/>
</dbReference>
<dbReference type="AlphaFoldDB" id="A0A8J2KQB0"/>
<accession>A0A8J2KQB0</accession>
<evidence type="ECO:0000313" key="1">
    <source>
        <dbReference type="EMBL" id="CAG7818735.1"/>
    </source>
</evidence>
<comment type="caution">
    <text evidence="1">The sequence shown here is derived from an EMBL/GenBank/DDBJ whole genome shotgun (WGS) entry which is preliminary data.</text>
</comment>
<evidence type="ECO:0000313" key="2">
    <source>
        <dbReference type="Proteomes" id="UP000708208"/>
    </source>
</evidence>
<proteinExistence type="predicted"/>
<sequence length="17" mass="2050">MKRVSRSGQKSFMRTHN</sequence>
<organism evidence="1 2">
    <name type="scientific">Allacma fusca</name>
    <dbReference type="NCBI Taxonomy" id="39272"/>
    <lineage>
        <taxon>Eukaryota</taxon>
        <taxon>Metazoa</taxon>
        <taxon>Ecdysozoa</taxon>
        <taxon>Arthropoda</taxon>
        <taxon>Hexapoda</taxon>
        <taxon>Collembola</taxon>
        <taxon>Symphypleona</taxon>
        <taxon>Sminthuridae</taxon>
        <taxon>Allacma</taxon>
    </lineage>
</organism>
<reference evidence="1" key="1">
    <citation type="submission" date="2021-06" db="EMBL/GenBank/DDBJ databases">
        <authorList>
            <person name="Hodson N. C."/>
            <person name="Mongue J. A."/>
            <person name="Jaron S. K."/>
        </authorList>
    </citation>
    <scope>NUCLEOTIDE SEQUENCE</scope>
</reference>
<name>A0A8J2KQB0_9HEXA</name>
<gene>
    <name evidence="1" type="ORF">AFUS01_LOCUS29219</name>
</gene>